<protein>
    <submittedName>
        <fullName evidence="3">Alpha/beta hydrolase</fullName>
    </submittedName>
</protein>
<comment type="caution">
    <text evidence="3">The sequence shown here is derived from an EMBL/GenBank/DDBJ whole genome shotgun (WGS) entry which is preliminary data.</text>
</comment>
<organism evidence="3 4">
    <name type="scientific">Pseudomonas neustonica</name>
    <dbReference type="NCBI Taxonomy" id="2487346"/>
    <lineage>
        <taxon>Bacteria</taxon>
        <taxon>Pseudomonadati</taxon>
        <taxon>Pseudomonadota</taxon>
        <taxon>Gammaproteobacteria</taxon>
        <taxon>Pseudomonadales</taxon>
        <taxon>Pseudomonadaceae</taxon>
        <taxon>Pseudomonas</taxon>
    </lineage>
</organism>
<keyword evidence="4" id="KW-1185">Reference proteome</keyword>
<feature type="signal peptide" evidence="1">
    <location>
        <begin position="1"/>
        <end position="19"/>
    </location>
</feature>
<dbReference type="PANTHER" id="PTHR37946:SF1">
    <property type="entry name" value="SLL1969 PROTEIN"/>
    <property type="match status" value="1"/>
</dbReference>
<dbReference type="EMBL" id="RKKU01000003">
    <property type="protein sequence ID" value="ROZ87598.1"/>
    <property type="molecule type" value="Genomic_DNA"/>
</dbReference>
<name>A0ABX9XLI3_9PSED</name>
<dbReference type="InterPro" id="IPR029058">
    <property type="entry name" value="AB_hydrolase_fold"/>
</dbReference>
<keyword evidence="1" id="KW-0732">Signal</keyword>
<evidence type="ECO:0000313" key="3">
    <source>
        <dbReference type="EMBL" id="ROZ87598.1"/>
    </source>
</evidence>
<dbReference type="InterPro" id="IPR000073">
    <property type="entry name" value="AB_hydrolase_1"/>
</dbReference>
<dbReference type="Proteomes" id="UP000275199">
    <property type="component" value="Unassembled WGS sequence"/>
</dbReference>
<accession>A0ABX9XLI3</accession>
<gene>
    <name evidence="3" type="ORF">EF096_04120</name>
</gene>
<evidence type="ECO:0000256" key="1">
    <source>
        <dbReference type="SAM" id="SignalP"/>
    </source>
</evidence>
<dbReference type="Pfam" id="PF00561">
    <property type="entry name" value="Abhydrolase_1"/>
    <property type="match status" value="1"/>
</dbReference>
<sequence length="237" mass="25288">MRLLVIIVLCTVAVAQARASECVVLLHGLARTSNSMNDMQEALNKAGYQVVNLNYPSRDFAVARLAEIAIPPALQACAPDVTVHFVTHSLGGILVRYYLAQHELGQLGHVVMLAPPNQGSEVVDNLADVAGFSWLNGPAGLELGTGAEDVPKQLGQPNFSLGIIAGTQSINLILSTMLPDPDDGKVSVQSTKLEGMTDHISLPVTHTFIMQAPDVIAQTLHFLANGKFNHSEHASVR</sequence>
<keyword evidence="3" id="KW-0378">Hydrolase</keyword>
<evidence type="ECO:0000259" key="2">
    <source>
        <dbReference type="Pfam" id="PF00561"/>
    </source>
</evidence>
<proteinExistence type="predicted"/>
<evidence type="ECO:0000313" key="4">
    <source>
        <dbReference type="Proteomes" id="UP000275199"/>
    </source>
</evidence>
<dbReference type="PANTHER" id="PTHR37946">
    <property type="entry name" value="SLL1969 PROTEIN"/>
    <property type="match status" value="1"/>
</dbReference>
<dbReference type="GO" id="GO:0016787">
    <property type="term" value="F:hydrolase activity"/>
    <property type="evidence" value="ECO:0007669"/>
    <property type="project" value="UniProtKB-KW"/>
</dbReference>
<reference evidence="3 4" key="1">
    <citation type="submission" date="2018-11" db="EMBL/GenBank/DDBJ databases">
        <authorList>
            <person name="Jang G.I."/>
            <person name="Hwang C.Y."/>
        </authorList>
    </citation>
    <scope>NUCLEOTIDE SEQUENCE [LARGE SCALE GENOMIC DNA]</scope>
    <source>
        <strain evidence="3 4">SSM26</strain>
    </source>
</reference>
<dbReference type="Gene3D" id="3.40.50.1820">
    <property type="entry name" value="alpha/beta hydrolase"/>
    <property type="match status" value="1"/>
</dbReference>
<feature type="domain" description="AB hydrolase-1" evidence="2">
    <location>
        <begin position="23"/>
        <end position="115"/>
    </location>
</feature>
<feature type="chain" id="PRO_5045266472" evidence="1">
    <location>
        <begin position="20"/>
        <end position="237"/>
    </location>
</feature>
<dbReference type="SUPFAM" id="SSF53474">
    <property type="entry name" value="alpha/beta-Hydrolases"/>
    <property type="match status" value="1"/>
</dbReference>